<dbReference type="Proteomes" id="UP001165960">
    <property type="component" value="Unassembled WGS sequence"/>
</dbReference>
<evidence type="ECO:0000313" key="2">
    <source>
        <dbReference type="Proteomes" id="UP001165960"/>
    </source>
</evidence>
<protein>
    <submittedName>
        <fullName evidence="1">DNA polymerase epsilon catalytic subunit</fullName>
        <ecNumber evidence="1">2.7.7.7</ecNumber>
    </submittedName>
</protein>
<evidence type="ECO:0000313" key="1">
    <source>
        <dbReference type="EMBL" id="KAJ9089639.1"/>
    </source>
</evidence>
<gene>
    <name evidence="1" type="primary">POL2_2</name>
    <name evidence="1" type="ORF">DSO57_1010798</name>
</gene>
<proteinExistence type="predicted"/>
<sequence>MDCLAWVKRDSYLPAGSHGLKAVTTSKLGYHPIELDPEKMMPYAHERPQELAQYSVSDAVATYYLYMKYVHPFIFSLCNIIPACPDDVLRKGSGTLCEYLLMVEAYKANVLMPNKHAEDHGKLYNGHMLASETYVGGHVEALEAGVFRSDLAVPFHVQSDGIDALVAQLHDALQFSLKVEFKVDLDQVENYDEVYQDIKSKLLALRSDAPTSRKPLIYHLDVAAMYPNIILTNRLQPDAIIDESTCASCDFNRTDKTCNRKMTWSWRGEYYPAKQGDINMIRHQLASEAFPGKNPSDAPRTFQSLSPGEQHEQIQKRLTQYCRKVYNKIKDTDVVEKTSTVCQRENPFYIDTVRSFRDRRYEYKGLHKTWKGKLDAALRVTDAAAIEEAKKLIIVYDSLQLAHKCILNSFYGYVMRKGSRWYSMEMGGIVCLTGARIIQMARKMVEKIGRPLELDTDGIWCILPSGFPEDAVFRLRSGKQLTVSYPCTMLNHLVHAEFTNHQYQDLTDPATRHYTTKSENSIFFEVDGPYRAMILPSSTEADKLLKKRYAVFNHDGSLAELKGFEIKRRGELKLIKIFQSQIFSVFLEGGTLKECYAAVAKVANRWLDLLFNKGAGVADHELFELIAENRSMSKSLAEYGDQKSTSISTAKRLAEFLGDAMVKDKGLACQFIVSRLPSDLPVSERAIPIAIFSAESAIKNHYLRKWTRDQSLDDPDIRDLLDWRYYIERFGSVIQKLITIPAAMQRVPNPVPRVPHPEWLAKRVASRDDRFQQRRITDMLKAQTRDIEDYGVPSAPRPIIAKVSRRRPQTAEERLAAHLARQSPSLQESYSQWLDYQKVTWRLKREIRAQTTPRTSATSGVPRNVPGGASGFYQMSMPYLFQPFHVLQVAPTEHPGHFKLWIMVGTQMHALRFVVPRTLFINSKVPEAADPNNLPSEAEFSIATSKARLPRSFPSQHLQTLTMTESFYRDNADDFTALFCHHNVEGAYETHVSPVHRALMELGCVSFFRGDINPTSPPAVFKPSDFGRELNAQSKYLVDANLNYLILLHETQGTRHMFMLFSPTLSTAYVMVVDGPRKPAPQLPNLVNLYSRYYEGFPGATQDSLCPSQVTFETEFLDDPDKAWALIQKRLVQYQTKKLGPTMLLSYSPCTEDLPRLARASTEFPIMTIPCPVQKTAFMALGWQQQVINLILGRLLSIEGWLKEQIAWAGYANLPVCNLEADTPAFLADVFFARYLRRSHSVLWWSAADLPDLAGKELDENRLLVDQETSLPNVDYPTGHPTICFEISIDHLAVNTILNSQIINELEGSSNAFEHDAHNTLDGEGEEDTAFIGDHHAIHPATFAILKNLVSNWCKEFVDNDCPHAEQMIKHFYRWVSTPQSYLYDPRLHQMISQYMGKLFAQLLASVQSFGGTILHASPQRLVVGTCKITRENGIAFGDYLIKSLLDQPLFRNLGLSINLIWDRLLWMNPSNFGGIMTSLAPELIDDPDTDDDEEPDFHVVMSWAISNYLPPKLRVHFDAVIAKFVTDLHQNRVGFIRSLNETGSRPTQAQIDWRDDEIEQGQKLISGVIMPRLLELVPDLRAAMESGSSIDAQFPYLPGSPYYQHNRNADSYNPVLEWAKAVCAALTLDTRFSDEVGIMKSTLLKLIDINPHSARAVFKLPGIAAHAQEVVTAAQAFGKPRTVAVTKEALLRLPSVICSFCNFAWDIDFYEHMQYNIRRSQSAPAASSQATILDADILLDSPQPETPMETPPNGILENLEKYVEGSAFECIHCPSCSGTYPAQHIEELLMNYVRRHLAADQLQDFECSKCHLIQESPLHPICPKCTLPYHPVQYPDKNLVNYTQSLSVLASLYNFRRLQALLDFVMNN</sequence>
<keyword evidence="1" id="KW-0808">Transferase</keyword>
<keyword evidence="1" id="KW-0548">Nucleotidyltransferase</keyword>
<reference evidence="1" key="1">
    <citation type="submission" date="2022-04" db="EMBL/GenBank/DDBJ databases">
        <title>Genome of the entomopathogenic fungus Entomophthora muscae.</title>
        <authorList>
            <person name="Elya C."/>
            <person name="Lovett B.R."/>
            <person name="Lee E."/>
            <person name="Macias A.M."/>
            <person name="Hajek A.E."/>
            <person name="De Bivort B.L."/>
            <person name="Kasson M.T."/>
            <person name="De Fine Licht H.H."/>
            <person name="Stajich J.E."/>
        </authorList>
    </citation>
    <scope>NUCLEOTIDE SEQUENCE</scope>
    <source>
        <strain evidence="1">Berkeley</strain>
    </source>
</reference>
<name>A0ACC2US73_9FUNG</name>
<dbReference type="EMBL" id="QTSX02000036">
    <property type="protein sequence ID" value="KAJ9089639.1"/>
    <property type="molecule type" value="Genomic_DNA"/>
</dbReference>
<organism evidence="1 2">
    <name type="scientific">Entomophthora muscae</name>
    <dbReference type="NCBI Taxonomy" id="34485"/>
    <lineage>
        <taxon>Eukaryota</taxon>
        <taxon>Fungi</taxon>
        <taxon>Fungi incertae sedis</taxon>
        <taxon>Zoopagomycota</taxon>
        <taxon>Entomophthoromycotina</taxon>
        <taxon>Entomophthoromycetes</taxon>
        <taxon>Entomophthorales</taxon>
        <taxon>Entomophthoraceae</taxon>
        <taxon>Entomophthora</taxon>
    </lineage>
</organism>
<keyword evidence="2" id="KW-1185">Reference proteome</keyword>
<accession>A0ACC2US73</accession>
<dbReference type="EC" id="2.7.7.7" evidence="1"/>
<comment type="caution">
    <text evidence="1">The sequence shown here is derived from an EMBL/GenBank/DDBJ whole genome shotgun (WGS) entry which is preliminary data.</text>
</comment>